<evidence type="ECO:0000259" key="3">
    <source>
        <dbReference type="Pfam" id="PF13505"/>
    </source>
</evidence>
<keyword evidence="5" id="KW-1185">Reference proteome</keyword>
<dbReference type="InterPro" id="IPR011250">
    <property type="entry name" value="OMP/PagP_B-barrel"/>
</dbReference>
<dbReference type="Proteomes" id="UP000000343">
    <property type="component" value="Chromosome"/>
</dbReference>
<evidence type="ECO:0000313" key="4">
    <source>
        <dbReference type="EMBL" id="ADW70244.1"/>
    </source>
</evidence>
<evidence type="ECO:0000256" key="1">
    <source>
        <dbReference type="ARBA" id="ARBA00022729"/>
    </source>
</evidence>
<evidence type="ECO:0000256" key="2">
    <source>
        <dbReference type="SAM" id="SignalP"/>
    </source>
</evidence>
<feature type="signal peptide" evidence="2">
    <location>
        <begin position="1"/>
        <end position="23"/>
    </location>
</feature>
<keyword evidence="1 2" id="KW-0732">Signal</keyword>
<dbReference type="Gene3D" id="2.40.160.20">
    <property type="match status" value="1"/>
</dbReference>
<dbReference type="AlphaFoldDB" id="E8X1K9"/>
<dbReference type="SUPFAM" id="SSF56925">
    <property type="entry name" value="OMPA-like"/>
    <property type="match status" value="1"/>
</dbReference>
<dbReference type="eggNOG" id="ENOG5033Z84">
    <property type="taxonomic scope" value="Bacteria"/>
</dbReference>
<dbReference type="KEGG" id="acm:AciX9_3233"/>
<organism evidence="5">
    <name type="scientific">Granulicella tundricola (strain ATCC BAA-1859 / DSM 23138 / MP5ACTX9)</name>
    <dbReference type="NCBI Taxonomy" id="1198114"/>
    <lineage>
        <taxon>Bacteria</taxon>
        <taxon>Pseudomonadati</taxon>
        <taxon>Acidobacteriota</taxon>
        <taxon>Terriglobia</taxon>
        <taxon>Terriglobales</taxon>
        <taxon>Acidobacteriaceae</taxon>
        <taxon>Granulicella</taxon>
    </lineage>
</organism>
<protein>
    <recommendedName>
        <fullName evidence="3">Outer membrane protein beta-barrel domain-containing protein</fullName>
    </recommendedName>
</protein>
<dbReference type="EMBL" id="CP002480">
    <property type="protein sequence ID" value="ADW70244.1"/>
    <property type="molecule type" value="Genomic_DNA"/>
</dbReference>
<sequence length="182" mass="19877">MFKLGSLLSAAVACAALFPCASAYGQAVPTATRAITFQVGGGLSLANNDYSYDYIKGATLFGTIDFKNHFGIEGDIHDTSIFTPQDLGETSYLLGVRYKFNVNGFHPYAKVQAGLGTFNFQSTTYVPSSHTYKIYDFGGGVEHALPHRLNFRIVDLEYQRWPGFGANGLTPIMVTTGLAYRF</sequence>
<gene>
    <name evidence="4" type="ordered locus">AciX9_3233</name>
</gene>
<dbReference type="OrthoDB" id="115259at2"/>
<dbReference type="PaxDb" id="1198114-AciX9_3233"/>
<dbReference type="Pfam" id="PF13505">
    <property type="entry name" value="OMP_b-brl"/>
    <property type="match status" value="1"/>
</dbReference>
<proteinExistence type="predicted"/>
<feature type="chain" id="PRO_5003233586" description="Outer membrane protein beta-barrel domain-containing protein" evidence="2">
    <location>
        <begin position="24"/>
        <end position="182"/>
    </location>
</feature>
<name>E8X1K9_GRATM</name>
<accession>E8X1K9</accession>
<feature type="domain" description="Outer membrane protein beta-barrel" evidence="3">
    <location>
        <begin position="17"/>
        <end position="182"/>
    </location>
</feature>
<reference evidence="5" key="1">
    <citation type="submission" date="2011-01" db="EMBL/GenBank/DDBJ databases">
        <title>Complete sequence of chromosome of Acidobacterium sp. MP5ACTX9.</title>
        <authorList>
            <consortium name="US DOE Joint Genome Institute"/>
            <person name="Lucas S."/>
            <person name="Copeland A."/>
            <person name="Lapidus A."/>
            <person name="Cheng J.-F."/>
            <person name="Goodwin L."/>
            <person name="Pitluck S."/>
            <person name="Teshima H."/>
            <person name="Detter J.C."/>
            <person name="Han C."/>
            <person name="Tapia R."/>
            <person name="Land M."/>
            <person name="Hauser L."/>
            <person name="Kyrpides N."/>
            <person name="Ivanova N."/>
            <person name="Ovchinnikova G."/>
            <person name="Pagani I."/>
            <person name="Rawat S.R."/>
            <person name="Mannisto M."/>
            <person name="Haggblom M.M."/>
            <person name="Woyke T."/>
        </authorList>
    </citation>
    <scope>NUCLEOTIDE SEQUENCE [LARGE SCALE GENOMIC DNA]</scope>
    <source>
        <strain evidence="5">MP5ACTX9</strain>
    </source>
</reference>
<dbReference type="InterPro" id="IPR027385">
    <property type="entry name" value="Beta-barrel_OMP"/>
</dbReference>
<dbReference type="HOGENOM" id="CLU_113748_0_0_0"/>
<evidence type="ECO:0000313" key="5">
    <source>
        <dbReference type="Proteomes" id="UP000000343"/>
    </source>
</evidence>